<dbReference type="Gene3D" id="1.10.260.40">
    <property type="entry name" value="lambda repressor-like DNA-binding domains"/>
    <property type="match status" value="1"/>
</dbReference>
<dbReference type="InterPro" id="IPR010982">
    <property type="entry name" value="Lambda_DNA-bd_dom_sf"/>
</dbReference>
<dbReference type="SMART" id="SM00530">
    <property type="entry name" value="HTH_XRE"/>
    <property type="match status" value="1"/>
</dbReference>
<reference evidence="3 4" key="1">
    <citation type="submission" date="2018-10" db="EMBL/GenBank/DDBJ databases">
        <title>Phylogenomics of Brevibacillus.</title>
        <authorList>
            <person name="Dunlap C."/>
        </authorList>
    </citation>
    <scope>NUCLEOTIDE SEQUENCE [LARGE SCALE GENOMIC DNA]</scope>
    <source>
        <strain evidence="3 4">JCM 15774</strain>
    </source>
</reference>
<dbReference type="GeneID" id="301133956"/>
<dbReference type="SUPFAM" id="SSF47413">
    <property type="entry name" value="lambda repressor-like DNA-binding domains"/>
    <property type="match status" value="1"/>
</dbReference>
<keyword evidence="4" id="KW-1185">Reference proteome</keyword>
<dbReference type="EMBL" id="RHHU01000002">
    <property type="protein sequence ID" value="RNB90195.1"/>
    <property type="molecule type" value="Genomic_DNA"/>
</dbReference>
<dbReference type="RefSeq" id="WP_122922061.1">
    <property type="nucleotide sequence ID" value="NZ_RHHU01000002.1"/>
</dbReference>
<sequence length="116" mass="13410">MPTVGDRIRIERSKRKWKQEDLGKRIGVSGSAIGMYERGERKLDDETLGKLADVFEVNTDYLLGRSNDPSSTYSNGQVNRAFLELPENTTDEEKEFLQKQLDLQLEIFRSLKKKDK</sequence>
<protein>
    <submittedName>
        <fullName evidence="3">XRE family transcriptional regulator</fullName>
    </submittedName>
</protein>
<dbReference type="GO" id="GO:0003677">
    <property type="term" value="F:DNA binding"/>
    <property type="evidence" value="ECO:0007669"/>
    <property type="project" value="UniProtKB-KW"/>
</dbReference>
<proteinExistence type="predicted"/>
<gene>
    <name evidence="3" type="ORF">EDM59_01760</name>
</gene>
<dbReference type="InterPro" id="IPR001387">
    <property type="entry name" value="Cro/C1-type_HTH"/>
</dbReference>
<evidence type="ECO:0000259" key="2">
    <source>
        <dbReference type="PROSITE" id="PS50943"/>
    </source>
</evidence>
<dbReference type="PROSITE" id="PS50943">
    <property type="entry name" value="HTH_CROC1"/>
    <property type="match status" value="1"/>
</dbReference>
<evidence type="ECO:0000256" key="1">
    <source>
        <dbReference type="ARBA" id="ARBA00023125"/>
    </source>
</evidence>
<accession>A0A3M8DRW0</accession>
<dbReference type="AlphaFoldDB" id="A0A3M8DRW0"/>
<evidence type="ECO:0000313" key="4">
    <source>
        <dbReference type="Proteomes" id="UP000269573"/>
    </source>
</evidence>
<dbReference type="CDD" id="cd00093">
    <property type="entry name" value="HTH_XRE"/>
    <property type="match status" value="1"/>
</dbReference>
<evidence type="ECO:0000313" key="3">
    <source>
        <dbReference type="EMBL" id="RNB90195.1"/>
    </source>
</evidence>
<keyword evidence="1" id="KW-0238">DNA-binding</keyword>
<organism evidence="3 4">
    <name type="scientific">Brevibacillus nitrificans</name>
    <dbReference type="NCBI Taxonomy" id="651560"/>
    <lineage>
        <taxon>Bacteria</taxon>
        <taxon>Bacillati</taxon>
        <taxon>Bacillota</taxon>
        <taxon>Bacilli</taxon>
        <taxon>Bacillales</taxon>
        <taxon>Paenibacillaceae</taxon>
        <taxon>Brevibacillus</taxon>
    </lineage>
</organism>
<dbReference type="Pfam" id="PF01381">
    <property type="entry name" value="HTH_3"/>
    <property type="match status" value="1"/>
</dbReference>
<dbReference type="PANTHER" id="PTHR46558:SF11">
    <property type="entry name" value="HTH-TYPE TRANSCRIPTIONAL REGULATOR XRE"/>
    <property type="match status" value="1"/>
</dbReference>
<name>A0A3M8DRW0_9BACL</name>
<feature type="domain" description="HTH cro/C1-type" evidence="2">
    <location>
        <begin position="8"/>
        <end position="62"/>
    </location>
</feature>
<dbReference type="PANTHER" id="PTHR46558">
    <property type="entry name" value="TRACRIPTIONAL REGULATORY PROTEIN-RELATED-RELATED"/>
    <property type="match status" value="1"/>
</dbReference>
<comment type="caution">
    <text evidence="3">The sequence shown here is derived from an EMBL/GenBank/DDBJ whole genome shotgun (WGS) entry which is preliminary data.</text>
</comment>
<dbReference type="Proteomes" id="UP000269573">
    <property type="component" value="Unassembled WGS sequence"/>
</dbReference>